<sequence length="290" mass="33775">MAYVASTEDLINKKQAKNTNSVTLEREVSLQISIVCYYMDNDIIELLESFKNAATEINNLRYYVVIVENGFKKMQPLHDTVIKQFPFCKVIISGKNLGYGRAHNLTFSDGVDYHLVLNPDVIFTTRSLFNALSFMEINKDCGLLSPQAFWRNGDRQYLCKRYPSVVTLFLRAFLPRSLQYLFKNKLETYCMMKETQSETVLWQPDIVSGCFMFFRNDILLRLNGFDETFFLYFEDTDLSLRAGKITKVAYVPDVKIIHHGGNVSRKGLKHIFLFAHSMCKFFNKHGWKFF</sequence>
<comment type="caution">
    <text evidence="1">The sequence shown here is derived from an EMBL/GenBank/DDBJ whole genome shotgun (WGS) entry which is preliminary data.</text>
</comment>
<dbReference type="SUPFAM" id="SSF53448">
    <property type="entry name" value="Nucleotide-diphospho-sugar transferases"/>
    <property type="match status" value="1"/>
</dbReference>
<protein>
    <submittedName>
        <fullName evidence="1">Glycosyltransferase family 2 protein</fullName>
    </submittedName>
</protein>
<dbReference type="RefSeq" id="WP_159223582.1">
    <property type="nucleotide sequence ID" value="NZ_JAOCKV010000010.1"/>
</dbReference>
<dbReference type="InterPro" id="IPR029044">
    <property type="entry name" value="Nucleotide-diphossugar_trans"/>
</dbReference>
<dbReference type="CDD" id="cd04186">
    <property type="entry name" value="GT_2_like_c"/>
    <property type="match status" value="1"/>
</dbReference>
<accession>A0AAX3J5W2</accession>
<proteinExistence type="predicted"/>
<organism evidence="1 2">
    <name type="scientific">Pantoea brenneri</name>
    <dbReference type="NCBI Taxonomy" id="472694"/>
    <lineage>
        <taxon>Bacteria</taxon>
        <taxon>Pseudomonadati</taxon>
        <taxon>Pseudomonadota</taxon>
        <taxon>Gammaproteobacteria</taxon>
        <taxon>Enterobacterales</taxon>
        <taxon>Erwiniaceae</taxon>
        <taxon>Pantoea</taxon>
    </lineage>
</organism>
<dbReference type="Gene3D" id="3.90.550.10">
    <property type="entry name" value="Spore Coat Polysaccharide Biosynthesis Protein SpsA, Chain A"/>
    <property type="match status" value="1"/>
</dbReference>
<dbReference type="AlphaFoldDB" id="A0AAX3J5W2"/>
<dbReference type="PANTHER" id="PTHR43179:SF10">
    <property type="entry name" value="GLYCOSYL TRANSFERASE"/>
    <property type="match status" value="1"/>
</dbReference>
<dbReference type="EMBL" id="CABWMH010000009">
    <property type="protein sequence ID" value="VXB81259.1"/>
    <property type="molecule type" value="Genomic_DNA"/>
</dbReference>
<dbReference type="PANTHER" id="PTHR43179">
    <property type="entry name" value="RHAMNOSYLTRANSFERASE WBBL"/>
    <property type="match status" value="1"/>
</dbReference>
<evidence type="ECO:0000313" key="1">
    <source>
        <dbReference type="EMBL" id="VXB81259.1"/>
    </source>
</evidence>
<name>A0AAX3J5W2_9GAMM</name>
<gene>
    <name evidence="1" type="ORF">PANT111_170327</name>
</gene>
<reference evidence="1 2" key="1">
    <citation type="submission" date="2019-10" db="EMBL/GenBank/DDBJ databases">
        <authorList>
            <person name="Karimi E."/>
        </authorList>
    </citation>
    <scope>NUCLEOTIDE SEQUENCE [LARGE SCALE GENOMIC DNA]</scope>
    <source>
        <strain evidence="1">Pantoea sp. 111</strain>
    </source>
</reference>
<dbReference type="Proteomes" id="UP000433737">
    <property type="component" value="Unassembled WGS sequence"/>
</dbReference>
<evidence type="ECO:0000313" key="2">
    <source>
        <dbReference type="Proteomes" id="UP000433737"/>
    </source>
</evidence>